<keyword evidence="3" id="KW-1185">Reference proteome</keyword>
<sequence>MARVFAALLSGVLFGLGLAISGMTDPNVVIGFLDLFGDFNPALMFVLGGAVGTTLIAFRFVLRRPSPLLASDFQLPTRKDIDARLLIGAGLFGIGWGLAGYCPGPALVSFGALIETALVFVPVMLLSGWLTRRLLAR</sequence>
<keyword evidence="1" id="KW-1133">Transmembrane helix</keyword>
<gene>
    <name evidence="2" type="ORF">ABB30_00050</name>
</gene>
<evidence type="ECO:0008006" key="4">
    <source>
        <dbReference type="Google" id="ProtNLM"/>
    </source>
</evidence>
<dbReference type="RefSeq" id="WP_057636199.1">
    <property type="nucleotide sequence ID" value="NZ_LDJM01000001.1"/>
</dbReference>
<feature type="transmembrane region" description="Helical" evidence="1">
    <location>
        <begin position="83"/>
        <end position="101"/>
    </location>
</feature>
<evidence type="ECO:0000313" key="2">
    <source>
        <dbReference type="EMBL" id="KRG79704.1"/>
    </source>
</evidence>
<protein>
    <recommendedName>
        <fullName evidence="4">Transporter</fullName>
    </recommendedName>
</protein>
<evidence type="ECO:0000256" key="1">
    <source>
        <dbReference type="SAM" id="Phobius"/>
    </source>
</evidence>
<dbReference type="Proteomes" id="UP000050956">
    <property type="component" value="Unassembled WGS sequence"/>
</dbReference>
<comment type="caution">
    <text evidence="2">The sequence shown here is derived from an EMBL/GenBank/DDBJ whole genome shotgun (WGS) entry which is preliminary data.</text>
</comment>
<reference evidence="2 3" key="1">
    <citation type="submission" date="2015-05" db="EMBL/GenBank/DDBJ databases">
        <title>Genome sequencing and analysis of members of genus Stenotrophomonas.</title>
        <authorList>
            <person name="Patil P.P."/>
            <person name="Midha S."/>
            <person name="Patil P.B."/>
        </authorList>
    </citation>
    <scope>NUCLEOTIDE SEQUENCE [LARGE SCALE GENOMIC DNA]</scope>
    <source>
        <strain evidence="2 3">DSM 24757</strain>
    </source>
</reference>
<keyword evidence="1" id="KW-0472">Membrane</keyword>
<organism evidence="2 3">
    <name type="scientific">Stenotrophomonas ginsengisoli</name>
    <dbReference type="NCBI Taxonomy" id="336566"/>
    <lineage>
        <taxon>Bacteria</taxon>
        <taxon>Pseudomonadati</taxon>
        <taxon>Pseudomonadota</taxon>
        <taxon>Gammaproteobacteria</taxon>
        <taxon>Lysobacterales</taxon>
        <taxon>Lysobacteraceae</taxon>
        <taxon>Stenotrophomonas</taxon>
    </lineage>
</organism>
<dbReference type="AlphaFoldDB" id="A0A0R0DPY4"/>
<dbReference type="InterPro" id="IPR046513">
    <property type="entry name" value="DUF6691"/>
</dbReference>
<dbReference type="OrthoDB" id="9790409at2"/>
<dbReference type="EMBL" id="LDJM01000001">
    <property type="protein sequence ID" value="KRG79704.1"/>
    <property type="molecule type" value="Genomic_DNA"/>
</dbReference>
<dbReference type="PATRIC" id="fig|336566.3.peg.10"/>
<feature type="transmembrane region" description="Helical" evidence="1">
    <location>
        <begin position="107"/>
        <end position="130"/>
    </location>
</feature>
<name>A0A0R0DPY4_9GAMM</name>
<evidence type="ECO:0000313" key="3">
    <source>
        <dbReference type="Proteomes" id="UP000050956"/>
    </source>
</evidence>
<proteinExistence type="predicted"/>
<accession>A0A0R0DPY4</accession>
<dbReference type="STRING" id="336566.ABB30_00050"/>
<keyword evidence="1" id="KW-0812">Transmembrane</keyword>
<feature type="transmembrane region" description="Helical" evidence="1">
    <location>
        <begin position="43"/>
        <end position="62"/>
    </location>
</feature>
<dbReference type="Pfam" id="PF20398">
    <property type="entry name" value="DUF6691"/>
    <property type="match status" value="1"/>
</dbReference>